<dbReference type="EMBL" id="BATL01000025">
    <property type="protein sequence ID" value="GAD75409.1"/>
    <property type="molecule type" value="Genomic_DNA"/>
</dbReference>
<dbReference type="OrthoDB" id="9798288at2"/>
<keyword evidence="3" id="KW-1185">Reference proteome</keyword>
<proteinExistence type="predicted"/>
<evidence type="ECO:0000259" key="1">
    <source>
        <dbReference type="Pfam" id="PF06172"/>
    </source>
</evidence>
<feature type="domain" description="DUF985" evidence="1">
    <location>
        <begin position="9"/>
        <end position="143"/>
    </location>
</feature>
<sequence length="170" mass="19674">MLENEEVDKLIKQLNLFPHEEGGYFRQTYKSQDTVQTERENNGGVRRFATSIYYMLTENSPIGFFHKNLSPILHFYHSGGPLTYRFIHPDGSIEEHILGPDLESGHKLQLVAPGGVWKSSELKQGYNYGLVSEVVLPGWEQFDRVLAPYHDLLSLYPEHDEWLRRFSYGA</sequence>
<dbReference type="InterPro" id="IPR039935">
    <property type="entry name" value="YML079W-like"/>
</dbReference>
<dbReference type="InterPro" id="IPR011051">
    <property type="entry name" value="RmlC_Cupin_sf"/>
</dbReference>
<dbReference type="Pfam" id="PF06172">
    <property type="entry name" value="Cupin_5"/>
    <property type="match status" value="1"/>
</dbReference>
<reference evidence="2 3" key="1">
    <citation type="submission" date="2013-09" db="EMBL/GenBank/DDBJ databases">
        <title>Whole genome shotgun sequence of Vibrio azureus NBRC 104587.</title>
        <authorList>
            <person name="Isaki S."/>
            <person name="Hosoyama A."/>
            <person name="Numata M."/>
            <person name="Hashimoto M."/>
            <person name="Hosoyama Y."/>
            <person name="Tsuchikane K."/>
            <person name="Noguchi M."/>
            <person name="Hirakata S."/>
            <person name="Ichikawa N."/>
            <person name="Ohji S."/>
            <person name="Yamazoe A."/>
            <person name="Fujita N."/>
        </authorList>
    </citation>
    <scope>NUCLEOTIDE SEQUENCE [LARGE SCALE GENOMIC DNA]</scope>
    <source>
        <strain evidence="2 3">NBRC 104587</strain>
    </source>
</reference>
<dbReference type="InterPro" id="IPR009327">
    <property type="entry name" value="Cupin_DUF985"/>
</dbReference>
<dbReference type="PANTHER" id="PTHR33387">
    <property type="entry name" value="RMLC-LIKE JELLY ROLL FOLD PROTEIN"/>
    <property type="match status" value="1"/>
</dbReference>
<dbReference type="SUPFAM" id="SSF51182">
    <property type="entry name" value="RmlC-like cupins"/>
    <property type="match status" value="1"/>
</dbReference>
<dbReference type="eggNOG" id="COG3542">
    <property type="taxonomic scope" value="Bacteria"/>
</dbReference>
<name>U3C1Q6_9VIBR</name>
<dbReference type="InterPro" id="IPR014710">
    <property type="entry name" value="RmlC-like_jellyroll"/>
</dbReference>
<dbReference type="PANTHER" id="PTHR33387:SF3">
    <property type="entry name" value="DUF985 DOMAIN-CONTAINING PROTEIN"/>
    <property type="match status" value="1"/>
</dbReference>
<evidence type="ECO:0000313" key="2">
    <source>
        <dbReference type="EMBL" id="GAD75409.1"/>
    </source>
</evidence>
<dbReference type="Proteomes" id="UP000016567">
    <property type="component" value="Unassembled WGS sequence"/>
</dbReference>
<comment type="caution">
    <text evidence="2">The sequence shown here is derived from an EMBL/GenBank/DDBJ whole genome shotgun (WGS) entry which is preliminary data.</text>
</comment>
<dbReference type="STRING" id="1219077.VAZ01S_025_00040"/>
<dbReference type="Gene3D" id="2.60.120.10">
    <property type="entry name" value="Jelly Rolls"/>
    <property type="match status" value="1"/>
</dbReference>
<dbReference type="RefSeq" id="WP_021709168.1">
    <property type="nucleotide sequence ID" value="NZ_BAOB01000593.1"/>
</dbReference>
<organism evidence="2 3">
    <name type="scientific">Vibrio azureus NBRC 104587</name>
    <dbReference type="NCBI Taxonomy" id="1219077"/>
    <lineage>
        <taxon>Bacteria</taxon>
        <taxon>Pseudomonadati</taxon>
        <taxon>Pseudomonadota</taxon>
        <taxon>Gammaproteobacteria</taxon>
        <taxon>Vibrionales</taxon>
        <taxon>Vibrionaceae</taxon>
        <taxon>Vibrio</taxon>
    </lineage>
</organism>
<dbReference type="AlphaFoldDB" id="U3C1Q6"/>
<dbReference type="CDD" id="cd06121">
    <property type="entry name" value="cupin_YML079wp"/>
    <property type="match status" value="1"/>
</dbReference>
<accession>U3C1Q6</accession>
<evidence type="ECO:0000313" key="3">
    <source>
        <dbReference type="Proteomes" id="UP000016567"/>
    </source>
</evidence>
<gene>
    <name evidence="2" type="ORF">VAZ01S_025_00040</name>
</gene>
<protein>
    <recommendedName>
        <fullName evidence="1">DUF985 domain-containing protein</fullName>
    </recommendedName>
</protein>